<feature type="domain" description="AB hydrolase-1" evidence="1">
    <location>
        <begin position="48"/>
        <end position="283"/>
    </location>
</feature>
<dbReference type="OrthoDB" id="1376138at2"/>
<reference evidence="2 3" key="1">
    <citation type="journal article" date="2016" name="Genome Announc.">
        <title>Draft Genome Sequences of Five Rapidly Growing Mycobacterium Species, M. thermoresistibile, M. fortuitum subsp. acetamidolyticum, M. canariasense, M. brisbanense, and M. novocastrense.</title>
        <authorList>
            <person name="Katahira K."/>
            <person name="Ogura Y."/>
            <person name="Gotoh Y."/>
            <person name="Hayashi T."/>
        </authorList>
    </citation>
    <scope>NUCLEOTIDE SEQUENCE [LARGE SCALE GENOMIC DNA]</scope>
    <source>
        <strain evidence="2 3">JCM6362</strain>
    </source>
</reference>
<dbReference type="PANTHER" id="PTHR43689:SF8">
    <property type="entry name" value="ALPHA_BETA-HYDROLASES SUPERFAMILY PROTEIN"/>
    <property type="match status" value="1"/>
</dbReference>
<accession>A0A100XGA6</accession>
<organism evidence="2 3">
    <name type="scientific">Mycolicibacterium thermoresistibile</name>
    <name type="common">Mycobacterium thermoresistibile</name>
    <dbReference type="NCBI Taxonomy" id="1797"/>
    <lineage>
        <taxon>Bacteria</taxon>
        <taxon>Bacillati</taxon>
        <taxon>Actinomycetota</taxon>
        <taxon>Actinomycetes</taxon>
        <taxon>Mycobacteriales</taxon>
        <taxon>Mycobacteriaceae</taxon>
        <taxon>Mycolicibacterium</taxon>
    </lineage>
</organism>
<dbReference type="Proteomes" id="UP000069654">
    <property type="component" value="Unassembled WGS sequence"/>
</dbReference>
<name>A0A100XGA6_MYCTH</name>
<dbReference type="PANTHER" id="PTHR43689">
    <property type="entry name" value="HYDROLASE"/>
    <property type="match status" value="1"/>
</dbReference>
<evidence type="ECO:0000313" key="3">
    <source>
        <dbReference type="Proteomes" id="UP000069654"/>
    </source>
</evidence>
<reference evidence="3" key="2">
    <citation type="submission" date="2016-02" db="EMBL/GenBank/DDBJ databases">
        <title>Draft genome sequence of five rapidly growing Mycobacterium species.</title>
        <authorList>
            <person name="Katahira K."/>
            <person name="Gotou Y."/>
            <person name="Iida K."/>
            <person name="Ogura Y."/>
            <person name="Hayashi T."/>
        </authorList>
    </citation>
    <scope>NUCLEOTIDE SEQUENCE [LARGE SCALE GENOMIC DNA]</scope>
    <source>
        <strain evidence="3">JCM6362</strain>
    </source>
</reference>
<gene>
    <name evidence="2" type="ORF">RMCT_3050</name>
</gene>
<proteinExistence type="predicted"/>
<dbReference type="EMBL" id="BCTB01000029">
    <property type="protein sequence ID" value="GAT16081.1"/>
    <property type="molecule type" value="Genomic_DNA"/>
</dbReference>
<comment type="caution">
    <text evidence="2">The sequence shown here is derived from an EMBL/GenBank/DDBJ whole genome shotgun (WGS) entry which is preliminary data.</text>
</comment>
<evidence type="ECO:0000259" key="1">
    <source>
        <dbReference type="Pfam" id="PF12697"/>
    </source>
</evidence>
<dbReference type="OMA" id="DMPGYGC"/>
<sequence length="305" mass="33224">MDHLRYAAFLPSGSRSPVEPVSTWWTWRGRRVHIARARRPQAPMRLMVLHGAGGYSGALWPAAAHAAGGDVELLAPDLPLYGDTVEPDPAAVRYPDWVELVCELIRRETDADDRPLALFGASMGGLLAYEAAARTRRVAHVAATCLLDPTDPAARRAAARMSWTGAAAPAVLRAVDPVAGRLRMPVRWLVNMPAMSNDPALSRLCASDPKGGGVRIPLGFVASWMNFEHTSPEEFDAAPVTLTHPAVDRWTPAELSIRFLQRIPHRTELVLLENCGHFPIEQPGLDQLAATLRAIRDRVAGRPAS</sequence>
<dbReference type="Gene3D" id="3.40.50.1820">
    <property type="entry name" value="alpha/beta hydrolase"/>
    <property type="match status" value="1"/>
</dbReference>
<protein>
    <submittedName>
        <fullName evidence="2">Lysophospholipase</fullName>
    </submittedName>
</protein>
<dbReference type="STRING" id="1797.RMCT_3050"/>
<dbReference type="Pfam" id="PF12697">
    <property type="entry name" value="Abhydrolase_6"/>
    <property type="match status" value="1"/>
</dbReference>
<dbReference type="GO" id="GO:0003824">
    <property type="term" value="F:catalytic activity"/>
    <property type="evidence" value="ECO:0007669"/>
    <property type="project" value="UniProtKB-ARBA"/>
</dbReference>
<dbReference type="InterPro" id="IPR000073">
    <property type="entry name" value="AB_hydrolase_1"/>
</dbReference>
<dbReference type="RefSeq" id="WP_003927326.1">
    <property type="nucleotide sequence ID" value="NZ_BCTB01000029.1"/>
</dbReference>
<dbReference type="InterPro" id="IPR029058">
    <property type="entry name" value="AB_hydrolase_fold"/>
</dbReference>
<dbReference type="SUPFAM" id="SSF53474">
    <property type="entry name" value="alpha/beta-Hydrolases"/>
    <property type="match status" value="1"/>
</dbReference>
<dbReference type="AlphaFoldDB" id="A0A100XGA6"/>
<evidence type="ECO:0000313" key="2">
    <source>
        <dbReference type="EMBL" id="GAT16081.1"/>
    </source>
</evidence>